<dbReference type="CDD" id="cd00448">
    <property type="entry name" value="YjgF_YER057c_UK114_family"/>
    <property type="match status" value="1"/>
</dbReference>
<accession>A0A368Y5D6</accession>
<dbReference type="InterPro" id="IPR035959">
    <property type="entry name" value="RutC-like_sf"/>
</dbReference>
<sequence length="152" mass="16714">MDQGHPAIQHQCRVNMDNTRLTRSAPPGRTSIYVEGFSHKNPIPAGCRIGPLLMSGSIQGNDPATGKPAAGIEAQCRCMLENVRRIVEAAGGRTDDIVKLTVWMQDRTQRPALNAPWLEMFPDAATRPARHTMQAELDMGKLIECDFTAYIA</sequence>
<evidence type="ECO:0000313" key="1">
    <source>
        <dbReference type="EMBL" id="RCW75500.1"/>
    </source>
</evidence>
<comment type="caution">
    <text evidence="1">The sequence shown here is derived from an EMBL/GenBank/DDBJ whole genome shotgun (WGS) entry which is preliminary data.</text>
</comment>
<dbReference type="Gene3D" id="3.30.1330.40">
    <property type="entry name" value="RutC-like"/>
    <property type="match status" value="1"/>
</dbReference>
<dbReference type="GO" id="GO:0005829">
    <property type="term" value="C:cytosol"/>
    <property type="evidence" value="ECO:0007669"/>
    <property type="project" value="TreeGrafter"/>
</dbReference>
<dbReference type="AlphaFoldDB" id="A0A368Y5D6"/>
<dbReference type="Pfam" id="PF01042">
    <property type="entry name" value="Ribonuc_L-PSP"/>
    <property type="match status" value="1"/>
</dbReference>
<dbReference type="SUPFAM" id="SSF55298">
    <property type="entry name" value="YjgF-like"/>
    <property type="match status" value="1"/>
</dbReference>
<dbReference type="Proteomes" id="UP000252884">
    <property type="component" value="Unassembled WGS sequence"/>
</dbReference>
<dbReference type="PANTHER" id="PTHR11803">
    <property type="entry name" value="2-IMINOBUTANOATE/2-IMINOPROPANOATE DEAMINASE RIDA"/>
    <property type="match status" value="1"/>
</dbReference>
<keyword evidence="2" id="KW-1185">Reference proteome</keyword>
<organism evidence="1 2">
    <name type="scientific">Pseudorhodoferax soli</name>
    <dbReference type="NCBI Taxonomy" id="545864"/>
    <lineage>
        <taxon>Bacteria</taxon>
        <taxon>Pseudomonadati</taxon>
        <taxon>Pseudomonadota</taxon>
        <taxon>Betaproteobacteria</taxon>
        <taxon>Burkholderiales</taxon>
        <taxon>Comamonadaceae</taxon>
    </lineage>
</organism>
<name>A0A368Y5D6_9BURK</name>
<dbReference type="GO" id="GO:0019239">
    <property type="term" value="F:deaminase activity"/>
    <property type="evidence" value="ECO:0007669"/>
    <property type="project" value="TreeGrafter"/>
</dbReference>
<gene>
    <name evidence="1" type="ORF">DES41_10192</name>
</gene>
<protein>
    <submittedName>
        <fullName evidence="1">Enamine deaminase RidA (YjgF/YER057c/UK114 family)</fullName>
    </submittedName>
</protein>
<dbReference type="InterPro" id="IPR006175">
    <property type="entry name" value="YjgF/YER057c/UK114"/>
</dbReference>
<proteinExistence type="predicted"/>
<evidence type="ECO:0000313" key="2">
    <source>
        <dbReference type="Proteomes" id="UP000252884"/>
    </source>
</evidence>
<reference evidence="1 2" key="1">
    <citation type="submission" date="2018-07" db="EMBL/GenBank/DDBJ databases">
        <title>Genomic Encyclopedia of Type Strains, Phase IV (KMG-IV): sequencing the most valuable type-strain genomes for metagenomic binning, comparative biology and taxonomic classification.</title>
        <authorList>
            <person name="Goeker M."/>
        </authorList>
    </citation>
    <scope>NUCLEOTIDE SEQUENCE [LARGE SCALE GENOMIC DNA]</scope>
    <source>
        <strain evidence="1 2">DSM 21634</strain>
    </source>
</reference>
<dbReference type="PANTHER" id="PTHR11803:SF39">
    <property type="entry name" value="2-IMINOBUTANOATE_2-IMINOPROPANOATE DEAMINASE"/>
    <property type="match status" value="1"/>
</dbReference>
<dbReference type="EMBL" id="QPJK01000001">
    <property type="protein sequence ID" value="RCW75500.1"/>
    <property type="molecule type" value="Genomic_DNA"/>
</dbReference>